<dbReference type="OrthoDB" id="1250536at2"/>
<protein>
    <recommendedName>
        <fullName evidence="3">Lipoprotein</fullName>
    </recommendedName>
</protein>
<dbReference type="PROSITE" id="PS51257">
    <property type="entry name" value="PROKAR_LIPOPROTEIN"/>
    <property type="match status" value="1"/>
</dbReference>
<dbReference type="RefSeq" id="WP_035683458.1">
    <property type="nucleotide sequence ID" value="NZ_JPRL01000001.1"/>
</dbReference>
<name>A0A085ZMU6_9FLAO</name>
<comment type="caution">
    <text evidence="1">The sequence shown here is derived from an EMBL/GenBank/DDBJ whole genome shotgun (WGS) entry which is preliminary data.</text>
</comment>
<evidence type="ECO:0000313" key="2">
    <source>
        <dbReference type="Proteomes" id="UP000028715"/>
    </source>
</evidence>
<accession>A0A085ZMU6</accession>
<dbReference type="Proteomes" id="UP000028715">
    <property type="component" value="Unassembled WGS sequence"/>
</dbReference>
<evidence type="ECO:0008006" key="3">
    <source>
        <dbReference type="Google" id="ProtNLM"/>
    </source>
</evidence>
<reference evidence="1 2" key="1">
    <citation type="submission" date="2014-07" db="EMBL/GenBank/DDBJ databases">
        <title>Genome of Flavobacterium reichenbachii LMG 25512.</title>
        <authorList>
            <person name="Stropko S.J."/>
            <person name="Pipes S.E."/>
            <person name="Newman J.D."/>
        </authorList>
    </citation>
    <scope>NUCLEOTIDE SEQUENCE [LARGE SCALE GENOMIC DNA]</scope>
    <source>
        <strain evidence="1 2">LMG 25512</strain>
    </source>
</reference>
<dbReference type="EMBL" id="JPRL01000001">
    <property type="protein sequence ID" value="KFF05760.1"/>
    <property type="molecule type" value="Genomic_DNA"/>
</dbReference>
<dbReference type="AlphaFoldDB" id="A0A085ZMU6"/>
<keyword evidence="2" id="KW-1185">Reference proteome</keyword>
<sequence>MNKLLTLLILVFFLQSCENKPKEILKNSSKKKDKTEEWTKEKDRELAGSLYAKFDNDSLDDDFKILKNEDEIVQSVLSIFLTSQKKEIKINLLNNSILYNKKESAYYTFFTVTDKKVCNVRIEYADQESIPNISGEKKNLVEKIKCRFNTKNQKTQVIGYELSYQKDTKFITKSFNFLTGKYIAAKKDNGKTSTVNGWSAELENIYAENWDFPFLRDKIYWYGEAVE</sequence>
<dbReference type="STRING" id="362418.IW19_09615"/>
<gene>
    <name evidence="1" type="ORF">IW19_09615</name>
</gene>
<evidence type="ECO:0000313" key="1">
    <source>
        <dbReference type="EMBL" id="KFF05760.1"/>
    </source>
</evidence>
<organism evidence="1 2">
    <name type="scientific">Flavobacterium reichenbachii</name>
    <dbReference type="NCBI Taxonomy" id="362418"/>
    <lineage>
        <taxon>Bacteria</taxon>
        <taxon>Pseudomonadati</taxon>
        <taxon>Bacteroidota</taxon>
        <taxon>Flavobacteriia</taxon>
        <taxon>Flavobacteriales</taxon>
        <taxon>Flavobacteriaceae</taxon>
        <taxon>Flavobacterium</taxon>
    </lineage>
</organism>
<proteinExistence type="predicted"/>